<proteinExistence type="predicted"/>
<keyword evidence="3" id="KW-1185">Reference proteome</keyword>
<dbReference type="InterPro" id="IPR032794">
    <property type="entry name" value="LINES_N"/>
</dbReference>
<accession>A0AAD7V5K2</accession>
<dbReference type="EMBL" id="JARTCD010000024">
    <property type="protein sequence ID" value="KAJ8658532.1"/>
    <property type="molecule type" value="Genomic_DNA"/>
</dbReference>
<organism evidence="2 3">
    <name type="scientific">Lichtheimia ornata</name>
    <dbReference type="NCBI Taxonomy" id="688661"/>
    <lineage>
        <taxon>Eukaryota</taxon>
        <taxon>Fungi</taxon>
        <taxon>Fungi incertae sedis</taxon>
        <taxon>Mucoromycota</taxon>
        <taxon>Mucoromycotina</taxon>
        <taxon>Mucoromycetes</taxon>
        <taxon>Mucorales</taxon>
        <taxon>Lichtheimiaceae</taxon>
        <taxon>Lichtheimia</taxon>
    </lineage>
</organism>
<evidence type="ECO:0000313" key="2">
    <source>
        <dbReference type="EMBL" id="KAJ8658532.1"/>
    </source>
</evidence>
<dbReference type="RefSeq" id="XP_058343445.1">
    <property type="nucleotide sequence ID" value="XM_058485922.1"/>
</dbReference>
<dbReference type="Proteomes" id="UP001234581">
    <property type="component" value="Unassembled WGS sequence"/>
</dbReference>
<dbReference type="AlphaFoldDB" id="A0AAD7V5K2"/>
<gene>
    <name evidence="2" type="ORF">O0I10_005885</name>
</gene>
<evidence type="ECO:0000259" key="1">
    <source>
        <dbReference type="Pfam" id="PF14694"/>
    </source>
</evidence>
<dbReference type="GeneID" id="83213297"/>
<feature type="domain" description="Protein Lines N-terminal" evidence="1">
    <location>
        <begin position="251"/>
        <end position="404"/>
    </location>
</feature>
<name>A0AAD7V5K2_9FUNG</name>
<evidence type="ECO:0000313" key="3">
    <source>
        <dbReference type="Proteomes" id="UP001234581"/>
    </source>
</evidence>
<dbReference type="Pfam" id="PF14694">
    <property type="entry name" value="LINES_N"/>
    <property type="match status" value="1"/>
</dbReference>
<comment type="caution">
    <text evidence="2">The sequence shown here is derived from an EMBL/GenBank/DDBJ whole genome shotgun (WGS) entry which is preliminary data.</text>
</comment>
<sequence>MSLLAEQSDDSKLLQCWPWQVIDQEEDPFMLYKWRQRLEHALIGTSDNTTEELEESRTSWVETAVDKVVDNKMRCTLLYLEIFHVILKQYRKLDLPGAHVGYTLYSTWIGHPQTSTWLSTFTSAHDKLEITAYLVFLNDVSKTYDIAFEQGAMVHETASARKLLISHLQHFCTLWSYPYIAVVRRSFELVSRLLRSPIDKIKIAGVLERLLAWADRLNTHFTIDMFWECFETDRTEFYHQPIIQHDDITVDRECLKLAMQVFVASLCSLANYNQVDSSILVALGRILERIHGWREYMSDEQLLEAVLELHGGNDEDAINLQLDVLTIDNKLQRADEASSFKQCFQELIQVVSPNRLFLWFCERTGMDYSLLVDLLLSNETEFLRFLVEYLKHIEMDPDGFIYTCEKFVDGGVEKVMDMLSRLVLVLEAGGFPYNPRHLINRLNYILALIQARIENQ</sequence>
<dbReference type="PANTHER" id="PTHR16057">
    <property type="entry name" value="WINS1, 2 PROTEIN"/>
    <property type="match status" value="1"/>
</dbReference>
<dbReference type="InterPro" id="IPR024875">
    <property type="entry name" value="Protein_Lines"/>
</dbReference>
<reference evidence="2 3" key="1">
    <citation type="submission" date="2023-03" db="EMBL/GenBank/DDBJ databases">
        <title>Genome sequence of Lichtheimia ornata CBS 291.66.</title>
        <authorList>
            <person name="Mohabir J.T."/>
            <person name="Shea T.P."/>
            <person name="Kurbessoian T."/>
            <person name="Berby B."/>
            <person name="Fontaine J."/>
            <person name="Livny J."/>
            <person name="Gnirke A."/>
            <person name="Stajich J.E."/>
            <person name="Cuomo C.A."/>
        </authorList>
    </citation>
    <scope>NUCLEOTIDE SEQUENCE [LARGE SCALE GENOMIC DNA]</scope>
    <source>
        <strain evidence="2">CBS 291.66</strain>
    </source>
</reference>
<protein>
    <recommendedName>
        <fullName evidence="1">Protein Lines N-terminal domain-containing protein</fullName>
    </recommendedName>
</protein>
<dbReference type="PANTHER" id="PTHR16057:SF1">
    <property type="entry name" value="PROTEIN LINES HOMOLOG 1"/>
    <property type="match status" value="1"/>
</dbReference>